<protein>
    <submittedName>
        <fullName evidence="2">Uncharacterized protein</fullName>
    </submittedName>
</protein>
<sequence>MFNRNRGMPANWEASQNTKEDEGPITNYTASILAKPLDIDTVSSFHPDFKQGLVNYQVEKYRRVLDKFLSRPDQELFRQKQLALGAIVSGPTAIEAFTNSAPNNALHVYLPKLRDDDKEMVRFFNNKGFNTAARQTVSVPQRADSSTGHIAFQTLQPLRTTNNGAYVADVHRLINDEGHVVEIVSARSHPLEITLNSTSTMMMTFITATEMFMLYPQLTLLDNSTLDTTRKPGANIKVLSAYLGFDNLTVNSVLTMYDLLDVTNDLTVLPRRVGDDLCVVVPLPPLAVPDLLMAGHTSLFRSHSWQLLLLSNKSHRICSDFLAARRLRLPYILAPSVKMEISRSLLKSWDQPRHGTVDSILISQRERDHETIEELSKIYQKVFAADSPWKKVAAAMYKGAIDSRCDMNTPPNLLPTAAVTSFAFETLLKMPAVKDDKARIQLRLMSIPTDNPNDIPRIGVLLIVTMSPHRANLKDNQLVNGDVEQLQRLGLQIHLHTDPTLP</sequence>
<feature type="region of interest" description="Disordered" evidence="1">
    <location>
        <begin position="1"/>
        <end position="23"/>
    </location>
</feature>
<evidence type="ECO:0000256" key="1">
    <source>
        <dbReference type="SAM" id="MobiDB-lite"/>
    </source>
</evidence>
<evidence type="ECO:0000313" key="2">
    <source>
        <dbReference type="EMBL" id="KAK7017983.1"/>
    </source>
</evidence>
<proteinExistence type="predicted"/>
<reference evidence="2 3" key="1">
    <citation type="submission" date="2024-01" db="EMBL/GenBank/DDBJ databases">
        <title>A draft genome for a cacao thread blight-causing isolate of Paramarasmius palmivorus.</title>
        <authorList>
            <person name="Baruah I.K."/>
            <person name="Bukari Y."/>
            <person name="Amoako-Attah I."/>
            <person name="Meinhardt L.W."/>
            <person name="Bailey B.A."/>
            <person name="Cohen S.P."/>
        </authorList>
    </citation>
    <scope>NUCLEOTIDE SEQUENCE [LARGE SCALE GENOMIC DNA]</scope>
    <source>
        <strain evidence="2 3">GH-12</strain>
    </source>
</reference>
<dbReference type="Proteomes" id="UP001383192">
    <property type="component" value="Unassembled WGS sequence"/>
</dbReference>
<dbReference type="EMBL" id="JAYKXP010000238">
    <property type="protein sequence ID" value="KAK7017983.1"/>
    <property type="molecule type" value="Genomic_DNA"/>
</dbReference>
<comment type="caution">
    <text evidence="2">The sequence shown here is derived from an EMBL/GenBank/DDBJ whole genome shotgun (WGS) entry which is preliminary data.</text>
</comment>
<keyword evidence="3" id="KW-1185">Reference proteome</keyword>
<dbReference type="AlphaFoldDB" id="A0AAW0B0P2"/>
<accession>A0AAW0B0P2</accession>
<gene>
    <name evidence="2" type="ORF">VNI00_018472</name>
</gene>
<name>A0AAW0B0P2_9AGAR</name>
<evidence type="ECO:0000313" key="3">
    <source>
        <dbReference type="Proteomes" id="UP001383192"/>
    </source>
</evidence>
<organism evidence="2 3">
    <name type="scientific">Paramarasmius palmivorus</name>
    <dbReference type="NCBI Taxonomy" id="297713"/>
    <lineage>
        <taxon>Eukaryota</taxon>
        <taxon>Fungi</taxon>
        <taxon>Dikarya</taxon>
        <taxon>Basidiomycota</taxon>
        <taxon>Agaricomycotina</taxon>
        <taxon>Agaricomycetes</taxon>
        <taxon>Agaricomycetidae</taxon>
        <taxon>Agaricales</taxon>
        <taxon>Marasmiineae</taxon>
        <taxon>Marasmiaceae</taxon>
        <taxon>Paramarasmius</taxon>
    </lineage>
</organism>